<dbReference type="AlphaFoldDB" id="A0A5C3FHY8"/>
<gene>
    <name evidence="2" type="ORF">PSANT_01011</name>
</gene>
<accession>A0A5C3FHY8</accession>
<feature type="compositionally biased region" description="Low complexity" evidence="1">
    <location>
        <begin position="153"/>
        <end position="162"/>
    </location>
</feature>
<dbReference type="Proteomes" id="UP000325008">
    <property type="component" value="Unassembled WGS sequence"/>
</dbReference>
<feature type="region of interest" description="Disordered" evidence="1">
    <location>
        <begin position="175"/>
        <end position="197"/>
    </location>
</feature>
<feature type="compositionally biased region" description="Basic residues" evidence="1">
    <location>
        <begin position="1"/>
        <end position="16"/>
    </location>
</feature>
<dbReference type="EMBL" id="OOIQ01000002">
    <property type="protein sequence ID" value="SPO43327.1"/>
    <property type="molecule type" value="Genomic_DNA"/>
</dbReference>
<name>A0A5C3FHY8_PSEA2</name>
<feature type="compositionally biased region" description="Basic and acidic residues" evidence="1">
    <location>
        <begin position="124"/>
        <end position="141"/>
    </location>
</feature>
<feature type="region of interest" description="Disordered" evidence="1">
    <location>
        <begin position="97"/>
        <end position="162"/>
    </location>
</feature>
<feature type="compositionally biased region" description="Basic residues" evidence="1">
    <location>
        <begin position="176"/>
        <end position="195"/>
    </location>
</feature>
<evidence type="ECO:0000256" key="1">
    <source>
        <dbReference type="SAM" id="MobiDB-lite"/>
    </source>
</evidence>
<sequence>MRRVGRTAAWRRRPTAGKRTEPLEQTAAPRGWAGVRWEATTLAIAKRKSLFAEPQRGQRKRGSTRELWAPAEALQPGPARCSFCYRTHASVFANAARAGSDVRRRSAANVSKGPLCASPSPDAGVRRLELHPARVHAERRCSPNSSRQKQTQPPKKIPSSGKPSAPFFELLSWHPSHLHPRPRQRQQHAHARPSQHARMACVGTAALRHPIHQQSQSCLSLASAFFHRLSRASVSVCSSLH</sequence>
<evidence type="ECO:0000313" key="3">
    <source>
        <dbReference type="Proteomes" id="UP000325008"/>
    </source>
</evidence>
<evidence type="ECO:0000313" key="2">
    <source>
        <dbReference type="EMBL" id="SPO43327.1"/>
    </source>
</evidence>
<feature type="compositionally biased region" description="Polar residues" evidence="1">
    <location>
        <begin position="142"/>
        <end position="152"/>
    </location>
</feature>
<feature type="region of interest" description="Disordered" evidence="1">
    <location>
        <begin position="1"/>
        <end position="28"/>
    </location>
</feature>
<comment type="caution">
    <text evidence="2">The sequence shown here is derived from an EMBL/GenBank/DDBJ whole genome shotgun (WGS) entry which is preliminary data.</text>
</comment>
<reference evidence="2" key="1">
    <citation type="submission" date="2018-03" db="EMBL/GenBank/DDBJ databases">
        <authorList>
            <person name="Guldener U."/>
        </authorList>
    </citation>
    <scope>NUCLEOTIDE SEQUENCE [LARGE SCALE GENOMIC DNA]</scope>
    <source>
        <strain evidence="2">ATCC34888</strain>
    </source>
</reference>
<keyword evidence="3" id="KW-1185">Reference proteome</keyword>
<proteinExistence type="predicted"/>
<organism evidence="2 3">
    <name type="scientific">Pseudozyma antarctica</name>
    <name type="common">Yeast</name>
    <name type="synonym">Candida antarctica</name>
    <dbReference type="NCBI Taxonomy" id="84753"/>
    <lineage>
        <taxon>Eukaryota</taxon>
        <taxon>Fungi</taxon>
        <taxon>Dikarya</taxon>
        <taxon>Basidiomycota</taxon>
        <taxon>Ustilaginomycotina</taxon>
        <taxon>Ustilaginomycetes</taxon>
        <taxon>Ustilaginales</taxon>
        <taxon>Ustilaginaceae</taxon>
        <taxon>Moesziomyces</taxon>
    </lineage>
</organism>
<protein>
    <submittedName>
        <fullName evidence="2">Uncharacterized protein</fullName>
    </submittedName>
</protein>